<dbReference type="InterPro" id="IPR041489">
    <property type="entry name" value="PDZ_6"/>
</dbReference>
<gene>
    <name evidence="6" type="ORF">CVLEPA_LOCUS10238</name>
</gene>
<dbReference type="SMART" id="SM00228">
    <property type="entry name" value="PDZ"/>
    <property type="match status" value="4"/>
</dbReference>
<dbReference type="PANTHER" id="PTHR14191">
    <property type="entry name" value="PDZ DOMAIN CONTAINING PROTEIN"/>
    <property type="match status" value="1"/>
</dbReference>
<feature type="domain" description="PDZ" evidence="5">
    <location>
        <begin position="255"/>
        <end position="335"/>
    </location>
</feature>
<protein>
    <recommendedName>
        <fullName evidence="5">PDZ domain-containing protein</fullName>
    </recommendedName>
</protein>
<keyword evidence="3" id="KW-0677">Repeat</keyword>
<name>A0ABP0FJZ8_CLALP</name>
<evidence type="ECO:0000313" key="6">
    <source>
        <dbReference type="EMBL" id="CAK8680003.1"/>
    </source>
</evidence>
<sequence length="474" mass="53028">MMEPKVRICHIRKDPEEKFQFFLEEDSDTRHIVLSVVPDGPAGRAGLKVGDRILEVDGTNVKQLDYDDVVEQLRQGVLHNEIKLKVVDCGLLLNREEIYINGEHARLFPNNVQTSKDKTRRNLDNGAKRETPLNSSSPSTDRNQAHLIHVAKGQNQEYGMFLRSKNEKPGHYSLDVDIGKACERCGVKNNNRLIAVNGKTILGRDHKDVVRLIKSIPNHVVLLLLPLAASQSSKKEDFLNALNGAKEHLIDRPRAVKLQRGKQGFRFKLASGKESPLHVIENVAENSAAYRSGLRNNDVVVSVSGIDVMQLTNTKCLKMIKDAKGGVEVTVASKETGQLFYDLGISAKSDLLNNWPKEEYLKIPNVDDLVSAFQKQNNQGDAMETSNSARVCKLRKIEGKFGFHVQETEKEEEGHILHLIEPGGAADLAGIRENDRLIEINGLNVEDVSYDQVVERIRNSGDEVKFLVLNDKKD</sequence>
<feature type="domain" description="PDZ" evidence="5">
    <location>
        <begin position="8"/>
        <end position="75"/>
    </location>
</feature>
<dbReference type="PROSITE" id="PS50106">
    <property type="entry name" value="PDZ"/>
    <property type="match status" value="4"/>
</dbReference>
<evidence type="ECO:0000256" key="4">
    <source>
        <dbReference type="SAM" id="MobiDB-lite"/>
    </source>
</evidence>
<evidence type="ECO:0000256" key="1">
    <source>
        <dbReference type="ARBA" id="ARBA00004236"/>
    </source>
</evidence>
<dbReference type="InterPro" id="IPR036034">
    <property type="entry name" value="PDZ_sf"/>
</dbReference>
<reference evidence="6 7" key="1">
    <citation type="submission" date="2024-02" db="EMBL/GenBank/DDBJ databases">
        <authorList>
            <person name="Daric V."/>
            <person name="Darras S."/>
        </authorList>
    </citation>
    <scope>NUCLEOTIDE SEQUENCE [LARGE SCALE GENOMIC DNA]</scope>
</reference>
<feature type="domain" description="PDZ" evidence="5">
    <location>
        <begin position="390"/>
        <end position="472"/>
    </location>
</feature>
<keyword evidence="2" id="KW-1003">Cell membrane</keyword>
<feature type="compositionally biased region" description="Polar residues" evidence="4">
    <location>
        <begin position="132"/>
        <end position="142"/>
    </location>
</feature>
<feature type="compositionally biased region" description="Basic and acidic residues" evidence="4">
    <location>
        <begin position="115"/>
        <end position="131"/>
    </location>
</feature>
<dbReference type="EMBL" id="CAWYQH010000068">
    <property type="protein sequence ID" value="CAK8680003.1"/>
    <property type="molecule type" value="Genomic_DNA"/>
</dbReference>
<keyword evidence="2" id="KW-0472">Membrane</keyword>
<feature type="region of interest" description="Disordered" evidence="4">
    <location>
        <begin position="111"/>
        <end position="142"/>
    </location>
</feature>
<feature type="domain" description="PDZ" evidence="5">
    <location>
        <begin position="147"/>
        <end position="228"/>
    </location>
</feature>
<dbReference type="InterPro" id="IPR001478">
    <property type="entry name" value="PDZ"/>
</dbReference>
<evidence type="ECO:0000313" key="7">
    <source>
        <dbReference type="Proteomes" id="UP001642483"/>
    </source>
</evidence>
<dbReference type="InterPro" id="IPR051067">
    <property type="entry name" value="NHER"/>
</dbReference>
<comment type="subcellular location">
    <subcellularLocation>
        <location evidence="1">Cell membrane</location>
    </subcellularLocation>
</comment>
<dbReference type="SUPFAM" id="SSF50156">
    <property type="entry name" value="PDZ domain-like"/>
    <property type="match status" value="4"/>
</dbReference>
<dbReference type="CDD" id="cd06768">
    <property type="entry name" value="PDZ_NHERF-like"/>
    <property type="match status" value="2"/>
</dbReference>
<evidence type="ECO:0000259" key="5">
    <source>
        <dbReference type="PROSITE" id="PS50106"/>
    </source>
</evidence>
<evidence type="ECO:0000256" key="2">
    <source>
        <dbReference type="ARBA" id="ARBA00022475"/>
    </source>
</evidence>
<dbReference type="Gene3D" id="2.30.42.10">
    <property type="match status" value="4"/>
</dbReference>
<dbReference type="Pfam" id="PF00595">
    <property type="entry name" value="PDZ"/>
    <property type="match status" value="2"/>
</dbReference>
<proteinExistence type="predicted"/>
<evidence type="ECO:0000256" key="3">
    <source>
        <dbReference type="ARBA" id="ARBA00022737"/>
    </source>
</evidence>
<organism evidence="6 7">
    <name type="scientific">Clavelina lepadiformis</name>
    <name type="common">Light-bulb sea squirt</name>
    <name type="synonym">Ascidia lepadiformis</name>
    <dbReference type="NCBI Taxonomy" id="159417"/>
    <lineage>
        <taxon>Eukaryota</taxon>
        <taxon>Metazoa</taxon>
        <taxon>Chordata</taxon>
        <taxon>Tunicata</taxon>
        <taxon>Ascidiacea</taxon>
        <taxon>Aplousobranchia</taxon>
        <taxon>Clavelinidae</taxon>
        <taxon>Clavelina</taxon>
    </lineage>
</organism>
<dbReference type="PANTHER" id="PTHR14191:SF3">
    <property type="entry name" value="NA(+)_H(+) EXCHANGE REGULATORY COFACTOR-LIKE PROTEIN NRFL-1"/>
    <property type="match status" value="1"/>
</dbReference>
<comment type="caution">
    <text evidence="6">The sequence shown here is derived from an EMBL/GenBank/DDBJ whole genome shotgun (WGS) entry which is preliminary data.</text>
</comment>
<dbReference type="Proteomes" id="UP001642483">
    <property type="component" value="Unassembled WGS sequence"/>
</dbReference>
<accession>A0ABP0FJZ8</accession>
<keyword evidence="7" id="KW-1185">Reference proteome</keyword>
<dbReference type="Pfam" id="PF17820">
    <property type="entry name" value="PDZ_6"/>
    <property type="match status" value="1"/>
</dbReference>